<sequence>MVLMVEAVLNFHWIDIHTWRNSQEHSTDETMPKCGLNAPANNLGNMKILP</sequence>
<dbReference type="Proteomes" id="UP000054928">
    <property type="component" value="Unassembled WGS sequence"/>
</dbReference>
<dbReference type="GeneID" id="36405320"/>
<reference evidence="3" key="1">
    <citation type="submission" date="2014-09" db="EMBL/GenBank/DDBJ databases">
        <authorList>
            <person name="Sharma Rahul"/>
            <person name="Thines Marco"/>
        </authorList>
    </citation>
    <scope>NUCLEOTIDE SEQUENCE [LARGE SCALE GENOMIC DNA]</scope>
</reference>
<proteinExistence type="predicted"/>
<dbReference type="EMBL" id="CCYD01000468">
    <property type="protein sequence ID" value="CEG40043.1"/>
    <property type="molecule type" value="Genomic_DNA"/>
</dbReference>
<accession>A0A0N7L4Z4</accession>
<keyword evidence="3" id="KW-1185">Reference proteome</keyword>
<dbReference type="AlphaFoldDB" id="A0A0N7L4Z4"/>
<protein>
    <submittedName>
        <fullName evidence="2">Uncharacterized protein</fullName>
    </submittedName>
</protein>
<name>A0A0N7L4Z4_PLAHL</name>
<evidence type="ECO:0000313" key="2">
    <source>
        <dbReference type="EMBL" id="CEG40043.1"/>
    </source>
</evidence>
<organism evidence="2 3">
    <name type="scientific">Plasmopara halstedii</name>
    <name type="common">Downy mildew of sunflower</name>
    <dbReference type="NCBI Taxonomy" id="4781"/>
    <lineage>
        <taxon>Eukaryota</taxon>
        <taxon>Sar</taxon>
        <taxon>Stramenopiles</taxon>
        <taxon>Oomycota</taxon>
        <taxon>Peronosporomycetes</taxon>
        <taxon>Peronosporales</taxon>
        <taxon>Peronosporaceae</taxon>
        <taxon>Plasmopara</taxon>
    </lineage>
</organism>
<evidence type="ECO:0000313" key="3">
    <source>
        <dbReference type="Proteomes" id="UP000054928"/>
    </source>
</evidence>
<evidence type="ECO:0000256" key="1">
    <source>
        <dbReference type="SAM" id="MobiDB-lite"/>
    </source>
</evidence>
<dbReference type="RefSeq" id="XP_024576412.1">
    <property type="nucleotide sequence ID" value="XM_024725657.1"/>
</dbReference>
<feature type="region of interest" description="Disordered" evidence="1">
    <location>
        <begin position="24"/>
        <end position="50"/>
    </location>
</feature>